<dbReference type="InterPro" id="IPR042099">
    <property type="entry name" value="ANL_N_sf"/>
</dbReference>
<dbReference type="OrthoDB" id="9765680at2"/>
<comment type="caution">
    <text evidence="3">The sequence shown here is derived from an EMBL/GenBank/DDBJ whole genome shotgun (WGS) entry which is preliminary data.</text>
</comment>
<protein>
    <recommendedName>
        <fullName evidence="5">Acyl-CoA synthetase</fullName>
    </recommendedName>
</protein>
<gene>
    <name evidence="3" type="ORF">AWE51_01965</name>
</gene>
<dbReference type="InterPro" id="IPR050237">
    <property type="entry name" value="ATP-dep_AMP-bd_enzyme"/>
</dbReference>
<dbReference type="Gene3D" id="3.30.300.30">
    <property type="match status" value="1"/>
</dbReference>
<proteinExistence type="predicted"/>
<feature type="domain" description="AMP-binding enzyme C-terminal" evidence="2">
    <location>
        <begin position="429"/>
        <end position="504"/>
    </location>
</feature>
<evidence type="ECO:0000313" key="4">
    <source>
        <dbReference type="Proteomes" id="UP000076715"/>
    </source>
</evidence>
<sequence length="528" mass="58824">MIPKMQNFLAETVRLYPKSIAVQTAGETYTFSDIEHRSNELAAYLQNLEISRGDRVVVLLGNTIETIISFWAILKVGAIVIPVGVELKSNKIEYILKDSGASVLVTNNEISLKNKKIFLSSGLKKVIVPHKSNELIEALFEDYYDVLKTNGQTLRKSDLISIDLAAIIYTSGSTGEPKGVMLSHQNMITATNSLNAYLGYQKEDKVLCALPLSFDYGLYQMIMSISRGATLVLETESTWPIFLLKKIVKEKITILPAVPTMVMLLHEQNKKYQLDLSSIRLVTNTGAALTRSNIEMIKISFLKAQIFSMYGLTECKRCTYLPPEDIDLKPDSIGIAIPNTELWLVDENNDKIIAPNTIGQLVIRGATVMQGYWNKPEKTAEKLKQGAYPNEKVLYTGDFCSFDIDGYLYFKGRMDHMINSRGIKVSPKEVEDYIGNIPEVNAVVVTGVPHLDYGEALFAFVVLNEGQSISENDIITACAKNLEVYKVPEYVNIIQTIPKTPNGKFNVIALKDQALKTVATNNTQIAHT</sequence>
<dbReference type="AlphaFoldDB" id="A0A163CAW4"/>
<dbReference type="EMBL" id="LQRT01000002">
    <property type="protein sequence ID" value="KZS42231.1"/>
    <property type="molecule type" value="Genomic_DNA"/>
</dbReference>
<dbReference type="PROSITE" id="PS00455">
    <property type="entry name" value="AMP_BINDING"/>
    <property type="match status" value="1"/>
</dbReference>
<name>A0A163CAW4_9FLAO</name>
<dbReference type="Pfam" id="PF00501">
    <property type="entry name" value="AMP-binding"/>
    <property type="match status" value="1"/>
</dbReference>
<dbReference type="STRING" id="1642818.AWE51_01965"/>
<dbReference type="SUPFAM" id="SSF56801">
    <property type="entry name" value="Acetyl-CoA synthetase-like"/>
    <property type="match status" value="1"/>
</dbReference>
<feature type="domain" description="AMP-dependent synthetase/ligase" evidence="1">
    <location>
        <begin position="10"/>
        <end position="373"/>
    </location>
</feature>
<keyword evidence="4" id="KW-1185">Reference proteome</keyword>
<reference evidence="3 4" key="1">
    <citation type="submission" date="2016-01" db="EMBL/GenBank/DDBJ databases">
        <title>The draft genome sequence of Aquimarina sp. RZW4-3-2.</title>
        <authorList>
            <person name="Wang Y."/>
        </authorList>
    </citation>
    <scope>NUCLEOTIDE SEQUENCE [LARGE SCALE GENOMIC DNA]</scope>
    <source>
        <strain evidence="3 4">RZW4-3-2</strain>
    </source>
</reference>
<dbReference type="InterPro" id="IPR000873">
    <property type="entry name" value="AMP-dep_synth/lig_dom"/>
</dbReference>
<evidence type="ECO:0000313" key="3">
    <source>
        <dbReference type="EMBL" id="KZS42231.1"/>
    </source>
</evidence>
<organism evidence="3 4">
    <name type="scientific">Aquimarina aggregata</name>
    <dbReference type="NCBI Taxonomy" id="1642818"/>
    <lineage>
        <taxon>Bacteria</taxon>
        <taxon>Pseudomonadati</taxon>
        <taxon>Bacteroidota</taxon>
        <taxon>Flavobacteriia</taxon>
        <taxon>Flavobacteriales</taxon>
        <taxon>Flavobacteriaceae</taxon>
        <taxon>Aquimarina</taxon>
    </lineage>
</organism>
<evidence type="ECO:0000259" key="1">
    <source>
        <dbReference type="Pfam" id="PF00501"/>
    </source>
</evidence>
<dbReference type="Proteomes" id="UP000076715">
    <property type="component" value="Unassembled WGS sequence"/>
</dbReference>
<dbReference type="GO" id="GO:0016877">
    <property type="term" value="F:ligase activity, forming carbon-sulfur bonds"/>
    <property type="evidence" value="ECO:0007669"/>
    <property type="project" value="UniProtKB-ARBA"/>
</dbReference>
<dbReference type="Pfam" id="PF13193">
    <property type="entry name" value="AMP-binding_C"/>
    <property type="match status" value="1"/>
</dbReference>
<dbReference type="InterPro" id="IPR020845">
    <property type="entry name" value="AMP-binding_CS"/>
</dbReference>
<dbReference type="RefSeq" id="WP_066309602.1">
    <property type="nucleotide sequence ID" value="NZ_LQRT01000002.1"/>
</dbReference>
<dbReference type="InterPro" id="IPR045851">
    <property type="entry name" value="AMP-bd_C_sf"/>
</dbReference>
<dbReference type="Gene3D" id="3.40.50.12780">
    <property type="entry name" value="N-terminal domain of ligase-like"/>
    <property type="match status" value="1"/>
</dbReference>
<accession>A0A163CAW4</accession>
<dbReference type="InterPro" id="IPR025110">
    <property type="entry name" value="AMP-bd_C"/>
</dbReference>
<dbReference type="PANTHER" id="PTHR43767">
    <property type="entry name" value="LONG-CHAIN-FATTY-ACID--COA LIGASE"/>
    <property type="match status" value="1"/>
</dbReference>
<evidence type="ECO:0008006" key="5">
    <source>
        <dbReference type="Google" id="ProtNLM"/>
    </source>
</evidence>
<evidence type="ECO:0000259" key="2">
    <source>
        <dbReference type="Pfam" id="PF13193"/>
    </source>
</evidence>
<dbReference type="PANTHER" id="PTHR43767:SF10">
    <property type="entry name" value="SURFACTIN SYNTHASE SUBUNIT 1"/>
    <property type="match status" value="1"/>
</dbReference>